<proteinExistence type="predicted"/>
<evidence type="ECO:0000313" key="2">
    <source>
        <dbReference type="EMBL" id="MDE5412741.1"/>
    </source>
</evidence>
<name>A0ABT5VC53_9BACI</name>
<keyword evidence="1" id="KW-0812">Transmembrane</keyword>
<protein>
    <submittedName>
        <fullName evidence="2">Stage II sporulation protein P</fullName>
    </submittedName>
</protein>
<organism evidence="2 3">
    <name type="scientific">Alkalihalobacterium chitinilyticum</name>
    <dbReference type="NCBI Taxonomy" id="2980103"/>
    <lineage>
        <taxon>Bacteria</taxon>
        <taxon>Bacillati</taxon>
        <taxon>Bacillota</taxon>
        <taxon>Bacilli</taxon>
        <taxon>Bacillales</taxon>
        <taxon>Bacillaceae</taxon>
        <taxon>Alkalihalobacterium</taxon>
    </lineage>
</organism>
<feature type="transmembrane region" description="Helical" evidence="1">
    <location>
        <begin position="46"/>
        <end position="65"/>
    </location>
</feature>
<gene>
    <name evidence="2" type="ORF">N7Z68_05040</name>
</gene>
<evidence type="ECO:0000313" key="3">
    <source>
        <dbReference type="Proteomes" id="UP001148125"/>
    </source>
</evidence>
<sequence>MDRNEELELLRELKKSHSNITPNEEFVERLEGKLVQRFSARSKNKLMLPVTGAIFASILFLLLVFNIDGLFQQPAEYEEEVEVYIYHTHTWEAFLPELEIEVNEDDEFPGAHAWDRENNITAVGEHLSNELTKRGIVTIHDSTDFQSILDERGLKYTDSYDVSRENVEEVLTQHDNIQMVFDIHRDSLSRNQTTTTINGEEVARIYFNVGGELQQKRNLDFARELHLFAEEMYPGLSRGVVETGGLGRNGIYNQDLHDQAILIDIGGYENSLEEAMRAATYLADVVEVLLEK</sequence>
<comment type="caution">
    <text evidence="2">The sequence shown here is derived from an EMBL/GenBank/DDBJ whole genome shotgun (WGS) entry which is preliminary data.</text>
</comment>
<reference evidence="2" key="1">
    <citation type="submission" date="2024-05" db="EMBL/GenBank/DDBJ databases">
        <title>Alkalihalobacillus sp. strain MEB203 novel alkaliphilic bacterium from Lonar Lake, India.</title>
        <authorList>
            <person name="Joshi A."/>
            <person name="Thite S."/>
            <person name="Mengade P."/>
        </authorList>
    </citation>
    <scope>NUCLEOTIDE SEQUENCE</scope>
    <source>
        <strain evidence="2">MEB 203</strain>
    </source>
</reference>
<keyword evidence="3" id="KW-1185">Reference proteome</keyword>
<dbReference type="NCBIfam" id="TIGR02867">
    <property type="entry name" value="spore_II_P"/>
    <property type="match status" value="1"/>
</dbReference>
<dbReference type="EMBL" id="JAOTPO010000003">
    <property type="protein sequence ID" value="MDE5412741.1"/>
    <property type="molecule type" value="Genomic_DNA"/>
</dbReference>
<keyword evidence="1" id="KW-0472">Membrane</keyword>
<accession>A0ABT5VC53</accession>
<dbReference type="InterPro" id="IPR010897">
    <property type="entry name" value="Spore_II_P"/>
</dbReference>
<dbReference type="Pfam" id="PF07454">
    <property type="entry name" value="SpoIIP"/>
    <property type="match status" value="1"/>
</dbReference>
<keyword evidence="1" id="KW-1133">Transmembrane helix</keyword>
<dbReference type="Proteomes" id="UP001148125">
    <property type="component" value="Unassembled WGS sequence"/>
</dbReference>
<evidence type="ECO:0000256" key="1">
    <source>
        <dbReference type="SAM" id="Phobius"/>
    </source>
</evidence>
<dbReference type="RefSeq" id="WP_275117382.1">
    <property type="nucleotide sequence ID" value="NZ_JAOTPO010000003.1"/>
</dbReference>